<dbReference type="PANTHER" id="PTHR48006:SF39">
    <property type="entry name" value="PROTEIN KINASE DOMAIN-CONTAINING PROTEIN"/>
    <property type="match status" value="1"/>
</dbReference>
<dbReference type="Gene3D" id="3.80.10.10">
    <property type="entry name" value="Ribonuclease Inhibitor"/>
    <property type="match status" value="2"/>
</dbReference>
<dbReference type="EMBL" id="CAICTM010000204">
    <property type="protein sequence ID" value="CAB9504698.1"/>
    <property type="molecule type" value="Genomic_DNA"/>
</dbReference>
<accession>A0A9N8H7I8</accession>
<evidence type="ECO:0000313" key="3">
    <source>
        <dbReference type="Proteomes" id="UP001153069"/>
    </source>
</evidence>
<comment type="caution">
    <text evidence="2">The sequence shown here is derived from an EMBL/GenBank/DDBJ whole genome shotgun (WGS) entry which is preliminary data.</text>
</comment>
<dbReference type="Proteomes" id="UP001153069">
    <property type="component" value="Unassembled WGS sequence"/>
</dbReference>
<sequence length="764" mass="83122">MQFPGPDHCDQIELNHRRNDEETLVSSVTGFSVGLYPLSGRLIPSLDHPIDTQSSALEQVQPGWNGAGATAGNCNVANNDDLAKSEYDVEQASEVDYSIVDHLVKRGVIALEANQEVHDGDKCTTSKQTHRTQHSLKDGSSKGYEDVFQTRRTQQHGAESHLVEAWNSVAGTFENSNRGVCSEHKAGANELGNGANELGNVTIPPRSGLPGAYAEGGIGVHRDHLEFEERNGNPAVDQSHDAATLPNAVPVEDNLEVAKEFRVESASEPRGKRHSCVIVLLLWLSLLLVAILLPMKLLDPKSSTKVEDDEETSAEPPGSNSNTTFIIDLPSYTRQAIMDDNQSPQAKAYTWLLDDPYLLDYTNDRKVQRFALATLFYATNGPYWTASQHWLDYEKNECQWWNLAKLPPLGADACTGGDNFNALALAGNQMQGSIPREVGLLSTLRALVLGDQDNLVGSIPMELWKLSGLAVLSLHRNKLTGTLPSKGLLASHEAMVYMYLAGNQLIGTIPTEIGLFQNLTLLGLGDNQFTGTLPSAMESMARLEYIGAQANALTGTLHPTLFAGWSSMTHIVLRENLLSGTLATEIGLQANLEFQEPLLHLDISRNHLAGSIPREVWHLHGLESLRANSNAFTGSIPSDCGDTMGSSIWGFNVFDNQMTGTIPSSIGLWTNLEEFLIHGNTFEGSLPQELWEITSLQKVGIGGNLIGFIPEILPDLVWLELLSPLLSGVIPSNVCTKPDMILLKLNCSETLCGCDCSCNGTMEV</sequence>
<dbReference type="PANTHER" id="PTHR48006">
    <property type="entry name" value="LEUCINE-RICH REPEAT-CONTAINING PROTEIN DDB_G0281931-RELATED"/>
    <property type="match status" value="1"/>
</dbReference>
<dbReference type="InterPro" id="IPR032675">
    <property type="entry name" value="LRR_dom_sf"/>
</dbReference>
<feature type="region of interest" description="Disordered" evidence="1">
    <location>
        <begin position="304"/>
        <end position="325"/>
    </location>
</feature>
<evidence type="ECO:0000256" key="1">
    <source>
        <dbReference type="SAM" id="MobiDB-lite"/>
    </source>
</evidence>
<proteinExistence type="predicted"/>
<protein>
    <submittedName>
        <fullName evidence="2">Leucine Rich Repeat</fullName>
    </submittedName>
</protein>
<dbReference type="AlphaFoldDB" id="A0A9N8H7I8"/>
<dbReference type="OrthoDB" id="1053178at2759"/>
<evidence type="ECO:0000313" key="2">
    <source>
        <dbReference type="EMBL" id="CAB9504698.1"/>
    </source>
</evidence>
<name>A0A9N8H7I8_9STRA</name>
<feature type="region of interest" description="Disordered" evidence="1">
    <location>
        <begin position="120"/>
        <end position="142"/>
    </location>
</feature>
<organism evidence="2 3">
    <name type="scientific">Seminavis robusta</name>
    <dbReference type="NCBI Taxonomy" id="568900"/>
    <lineage>
        <taxon>Eukaryota</taxon>
        <taxon>Sar</taxon>
        <taxon>Stramenopiles</taxon>
        <taxon>Ochrophyta</taxon>
        <taxon>Bacillariophyta</taxon>
        <taxon>Bacillariophyceae</taxon>
        <taxon>Bacillariophycidae</taxon>
        <taxon>Naviculales</taxon>
        <taxon>Naviculaceae</taxon>
        <taxon>Seminavis</taxon>
    </lineage>
</organism>
<dbReference type="InterPro" id="IPR051824">
    <property type="entry name" value="LRR_Rcpt-Like_S/T_Kinase"/>
</dbReference>
<keyword evidence="3" id="KW-1185">Reference proteome</keyword>
<gene>
    <name evidence="2" type="ORF">SEMRO_205_G086320.1</name>
</gene>
<dbReference type="Pfam" id="PF00560">
    <property type="entry name" value="LRR_1"/>
    <property type="match status" value="1"/>
</dbReference>
<dbReference type="InterPro" id="IPR001611">
    <property type="entry name" value="Leu-rich_rpt"/>
</dbReference>
<reference evidence="2" key="1">
    <citation type="submission" date="2020-06" db="EMBL/GenBank/DDBJ databases">
        <authorList>
            <consortium name="Plant Systems Biology data submission"/>
        </authorList>
    </citation>
    <scope>NUCLEOTIDE SEQUENCE</scope>
    <source>
        <strain evidence="2">D6</strain>
    </source>
</reference>
<dbReference type="SUPFAM" id="SSF52058">
    <property type="entry name" value="L domain-like"/>
    <property type="match status" value="1"/>
</dbReference>